<comment type="caution">
    <text evidence="3">The sequence shown here is derived from an EMBL/GenBank/DDBJ whole genome shotgun (WGS) entry which is preliminary data.</text>
</comment>
<feature type="chain" id="PRO_5032287003" evidence="1">
    <location>
        <begin position="23"/>
        <end position="315"/>
    </location>
</feature>
<dbReference type="AlphaFoldDB" id="A0A849SS40"/>
<dbReference type="Gene3D" id="2.40.160.60">
    <property type="entry name" value="Outer membrane protein transport protein (OMPP1/FadL/TodX)"/>
    <property type="match status" value="1"/>
</dbReference>
<dbReference type="Proteomes" id="UP000580839">
    <property type="component" value="Unassembled WGS sequence"/>
</dbReference>
<evidence type="ECO:0000259" key="2">
    <source>
        <dbReference type="Pfam" id="PF19572"/>
    </source>
</evidence>
<keyword evidence="1" id="KW-0732">Signal</keyword>
<protein>
    <submittedName>
        <fullName evidence="3">PorV/PorQ family protein</fullName>
    </submittedName>
</protein>
<feature type="signal peptide" evidence="1">
    <location>
        <begin position="1"/>
        <end position="22"/>
    </location>
</feature>
<organism evidence="3 4">
    <name type="scientific">Eiseniibacteriota bacterium</name>
    <dbReference type="NCBI Taxonomy" id="2212470"/>
    <lineage>
        <taxon>Bacteria</taxon>
        <taxon>Candidatus Eiseniibacteriota</taxon>
    </lineage>
</organism>
<sequence>MRWLVKSLSVIVLLGIAGAAQAQGTGRSLDIQPGGRQNGMGGTGAALTEDATGASWWNPAGLGFISNSSIEWTFAQLVPTLATDVTYNYGSYVQPVGGWGAFGIGFVFLSYGESQRTDTSGNVTGTFGSHELSPAVSYGIRLLPDFAVGATLKYVRIQLAPDDLSGIGSTFGVDIASLYRLPVARLSLGVNIQNLGPSVTFINENKSDPLGRNVKVGAAWQALADKSYGLTLAADFNQSLVTDEFRTYNAGLEFKYADQIAGRLGYMSDPLGDISDVTYGLGLVFKGLALDWGSIPQARNSDLGTVQKLTLGYRF</sequence>
<dbReference type="EMBL" id="JABFRW010000098">
    <property type="protein sequence ID" value="NOT34190.1"/>
    <property type="molecule type" value="Genomic_DNA"/>
</dbReference>
<name>A0A849SS40_UNCEI</name>
<reference evidence="3 4" key="1">
    <citation type="submission" date="2020-04" db="EMBL/GenBank/DDBJ databases">
        <title>Metagenomic profiling of ammonia- and methane-oxidizing microorganisms in a Dutch drinking water treatment plant.</title>
        <authorList>
            <person name="Poghosyan L."/>
            <person name="Leucker S."/>
        </authorList>
    </citation>
    <scope>NUCLEOTIDE SEQUENCE [LARGE SCALE GENOMIC DNA]</scope>
    <source>
        <strain evidence="3">S-RSF-IL-03</strain>
    </source>
</reference>
<dbReference type="SUPFAM" id="SSF56935">
    <property type="entry name" value="Porins"/>
    <property type="match status" value="1"/>
</dbReference>
<evidence type="ECO:0000313" key="3">
    <source>
        <dbReference type="EMBL" id="NOT34190.1"/>
    </source>
</evidence>
<feature type="domain" description="Type IX secretion system protein PorV" evidence="2">
    <location>
        <begin position="31"/>
        <end position="242"/>
    </location>
</feature>
<accession>A0A849SS40</accession>
<dbReference type="InterPro" id="IPR045741">
    <property type="entry name" value="PorV"/>
</dbReference>
<evidence type="ECO:0000313" key="4">
    <source>
        <dbReference type="Proteomes" id="UP000580839"/>
    </source>
</evidence>
<proteinExistence type="predicted"/>
<gene>
    <name evidence="3" type="ORF">HOP12_08490</name>
</gene>
<dbReference type="NCBIfam" id="NF033709">
    <property type="entry name" value="PorV_fam"/>
    <property type="match status" value="1"/>
</dbReference>
<dbReference type="Pfam" id="PF19572">
    <property type="entry name" value="PorV"/>
    <property type="match status" value="1"/>
</dbReference>
<evidence type="ECO:0000256" key="1">
    <source>
        <dbReference type="SAM" id="SignalP"/>
    </source>
</evidence>